<gene>
    <name evidence="1" type="ORF">SDC9_194612</name>
</gene>
<dbReference type="EMBL" id="VSSQ01108157">
    <property type="protein sequence ID" value="MPN47012.1"/>
    <property type="molecule type" value="Genomic_DNA"/>
</dbReference>
<protein>
    <submittedName>
        <fullName evidence="1">Uncharacterized protein</fullName>
    </submittedName>
</protein>
<accession>A0A645I894</accession>
<reference evidence="1" key="1">
    <citation type="submission" date="2019-08" db="EMBL/GenBank/DDBJ databases">
        <authorList>
            <person name="Kucharzyk K."/>
            <person name="Murdoch R.W."/>
            <person name="Higgins S."/>
            <person name="Loffler F."/>
        </authorList>
    </citation>
    <scope>NUCLEOTIDE SEQUENCE</scope>
</reference>
<proteinExistence type="predicted"/>
<comment type="caution">
    <text evidence="1">The sequence shown here is derived from an EMBL/GenBank/DDBJ whole genome shotgun (WGS) entry which is preliminary data.</text>
</comment>
<evidence type="ECO:0000313" key="1">
    <source>
        <dbReference type="EMBL" id="MPN47012.1"/>
    </source>
</evidence>
<name>A0A645I894_9ZZZZ</name>
<organism evidence="1">
    <name type="scientific">bioreactor metagenome</name>
    <dbReference type="NCBI Taxonomy" id="1076179"/>
    <lineage>
        <taxon>unclassified sequences</taxon>
        <taxon>metagenomes</taxon>
        <taxon>ecological metagenomes</taxon>
    </lineage>
</organism>
<dbReference type="AlphaFoldDB" id="A0A645I894"/>
<sequence length="117" mass="12870">MIDEFNPPQIEVFGDPAIGGVGIKQIAPLHLLADAEITQIRRRLPGGAVAFPQRFRHEKCPAQQTRDHEKIKFDPALMVGNMRQPVNVAGIRPPVRQAEVMRVAQIIVAIHPSVPSG</sequence>